<dbReference type="InterPro" id="IPR027417">
    <property type="entry name" value="P-loop_NTPase"/>
</dbReference>
<dbReference type="NCBIfam" id="TIGR00231">
    <property type="entry name" value="small_GTP"/>
    <property type="match status" value="1"/>
</dbReference>
<dbReference type="InterPro" id="IPR005225">
    <property type="entry name" value="Small_GTP-bd"/>
</dbReference>
<evidence type="ECO:0000259" key="2">
    <source>
        <dbReference type="PROSITE" id="PS51710"/>
    </source>
</evidence>
<dbReference type="CDD" id="cd01897">
    <property type="entry name" value="NOG"/>
    <property type="match status" value="1"/>
</dbReference>
<sequence length="331" mass="37197">MIFEDLPTTPTSEELIDKAFSRAARAGKAKGGLEAQQSMLQTAANIISDNLENVVTAWPDFGYEDDVHPFYYELADAIVDVDKLRQSLSEVMWASRKAREIHEEYQPKLRKTDVDTARKFRKQAFARLADIVEQIDDELLYINKSRNDLRDLPEINPDEPTIVVAGYPNVGKSSFVNDITNARGETASYPFTTRGIGLGHFERDHIRYQIVDTPGLLDRPPAERNEIESQAVSAIEHLADCMLVMIDPSAECGYPLASQLELRDSIAAQFEEVPVLTIANKVDRKDVWDDRHLEAMNADYTMSVETGEDVETVLDAAVEAVDYEPKLPFEG</sequence>
<organism evidence="3 4">
    <name type="scientific">Natronorubrum thiooxidans</name>
    <dbReference type="NCBI Taxonomy" id="308853"/>
    <lineage>
        <taxon>Archaea</taxon>
        <taxon>Methanobacteriati</taxon>
        <taxon>Methanobacteriota</taxon>
        <taxon>Stenosarchaea group</taxon>
        <taxon>Halobacteria</taxon>
        <taxon>Halobacteriales</taxon>
        <taxon>Natrialbaceae</taxon>
        <taxon>Natronorubrum</taxon>
    </lineage>
</organism>
<dbReference type="RefSeq" id="WP_076609155.1">
    <property type="nucleotide sequence ID" value="NZ_FTNR01000006.1"/>
</dbReference>
<feature type="domain" description="OBG-type G" evidence="2">
    <location>
        <begin position="160"/>
        <end position="220"/>
    </location>
</feature>
<dbReference type="InterPro" id="IPR006073">
    <property type="entry name" value="GTP-bd"/>
</dbReference>
<evidence type="ECO:0000256" key="1">
    <source>
        <dbReference type="ARBA" id="ARBA00022741"/>
    </source>
</evidence>
<protein>
    <submittedName>
        <fullName evidence="3">Nucleolar GTP-binding protein</fullName>
    </submittedName>
</protein>
<evidence type="ECO:0000313" key="3">
    <source>
        <dbReference type="EMBL" id="SIR98449.1"/>
    </source>
</evidence>
<dbReference type="InterPro" id="IPR041623">
    <property type="entry name" value="NOG1_N"/>
</dbReference>
<dbReference type="Pfam" id="PF01926">
    <property type="entry name" value="MMR_HSR1"/>
    <property type="match status" value="1"/>
</dbReference>
<keyword evidence="4" id="KW-1185">Reference proteome</keyword>
<evidence type="ECO:0000313" key="4">
    <source>
        <dbReference type="Proteomes" id="UP000185936"/>
    </source>
</evidence>
<dbReference type="GO" id="GO:0005525">
    <property type="term" value="F:GTP binding"/>
    <property type="evidence" value="ECO:0007669"/>
    <property type="project" value="InterPro"/>
</dbReference>
<dbReference type="OrthoDB" id="147673at2157"/>
<dbReference type="AlphaFoldDB" id="A0A1N7FDL6"/>
<dbReference type="PRINTS" id="PR00326">
    <property type="entry name" value="GTP1OBG"/>
</dbReference>
<dbReference type="EMBL" id="FTNR01000006">
    <property type="protein sequence ID" value="SIR98449.1"/>
    <property type="molecule type" value="Genomic_DNA"/>
</dbReference>
<name>A0A1N7FDL6_9EURY</name>
<proteinExistence type="predicted"/>
<dbReference type="InterPro" id="IPR031167">
    <property type="entry name" value="G_OBG"/>
</dbReference>
<dbReference type="SUPFAM" id="SSF52540">
    <property type="entry name" value="P-loop containing nucleoside triphosphate hydrolases"/>
    <property type="match status" value="1"/>
</dbReference>
<gene>
    <name evidence="3" type="ORF">SAMN05421752_106227</name>
</gene>
<dbReference type="PANTHER" id="PTHR45759">
    <property type="entry name" value="NUCLEOLAR GTP-BINDING PROTEIN 1"/>
    <property type="match status" value="1"/>
</dbReference>
<reference evidence="4" key="1">
    <citation type="submission" date="2017-01" db="EMBL/GenBank/DDBJ databases">
        <authorList>
            <person name="Varghese N."/>
            <person name="Submissions S."/>
        </authorList>
    </citation>
    <scope>NUCLEOTIDE SEQUENCE [LARGE SCALE GENOMIC DNA]</scope>
    <source>
        <strain evidence="4">type strain: HArc-</strain>
    </source>
</reference>
<dbReference type="Gene3D" id="3.40.50.300">
    <property type="entry name" value="P-loop containing nucleotide triphosphate hydrolases"/>
    <property type="match status" value="1"/>
</dbReference>
<dbReference type="STRING" id="308853.SAMN05421752_106227"/>
<dbReference type="Pfam" id="PF17835">
    <property type="entry name" value="NOG1_N"/>
    <property type="match status" value="1"/>
</dbReference>
<dbReference type="Gene3D" id="1.20.120.1190">
    <property type="match status" value="1"/>
</dbReference>
<accession>A0A1N7FDL6</accession>
<dbReference type="PROSITE" id="PS51710">
    <property type="entry name" value="G_OBG"/>
    <property type="match status" value="1"/>
</dbReference>
<keyword evidence="1" id="KW-0547">Nucleotide-binding</keyword>
<dbReference type="Proteomes" id="UP000185936">
    <property type="component" value="Unassembled WGS sequence"/>
</dbReference>